<gene>
    <name evidence="1" type="ORF">H4W79_004497</name>
</gene>
<keyword evidence="2" id="KW-1185">Reference proteome</keyword>
<proteinExistence type="predicted"/>
<comment type="caution">
    <text evidence="1">The sequence shown here is derived from an EMBL/GenBank/DDBJ whole genome shotgun (WGS) entry which is preliminary data.</text>
</comment>
<dbReference type="RefSeq" id="WP_191266942.1">
    <property type="nucleotide sequence ID" value="NZ_BMXJ01000001.1"/>
</dbReference>
<sequence length="294" mass="32792">MVFVPRRSPVRVSVDRARIEEIEAERPRYAALLEERTATAGACLDEVYRPVLETLAAAPDCDWLWGWESWVLATQYHHAVVALGTAPRGTEFEWRVEHGDRRLTSPGPMAAADASAWTRAFFLALVGRDEKRVRDLASIPVERLREAGGAAHPAYLHHWVGALQALVNGDDRIVPHLRSAMELSDPRQPGADLPALELDLLVFPQLDLLRAFLGGEPEEFERILVRGLESFGEYHARSAGRGDPLAEVLPLGLLGLAGLAFDRVDHDPGYRMDVRSDYLPRALLERSWQGEFPV</sequence>
<reference evidence="1 2" key="1">
    <citation type="submission" date="2020-10" db="EMBL/GenBank/DDBJ databases">
        <title>Sequencing the genomes of 1000 actinobacteria strains.</title>
        <authorList>
            <person name="Klenk H.-P."/>
        </authorList>
    </citation>
    <scope>NUCLEOTIDE SEQUENCE [LARGE SCALE GENOMIC DNA]</scope>
    <source>
        <strain evidence="1 2">DSM 45157</strain>
    </source>
</reference>
<evidence type="ECO:0000313" key="1">
    <source>
        <dbReference type="EMBL" id="MBE1460283.1"/>
    </source>
</evidence>
<dbReference type="EMBL" id="JADBDY010000001">
    <property type="protein sequence ID" value="MBE1460283.1"/>
    <property type="molecule type" value="Genomic_DNA"/>
</dbReference>
<organism evidence="1 2">
    <name type="scientific">Nocardiopsis terrae</name>
    <dbReference type="NCBI Taxonomy" id="372655"/>
    <lineage>
        <taxon>Bacteria</taxon>
        <taxon>Bacillati</taxon>
        <taxon>Actinomycetota</taxon>
        <taxon>Actinomycetes</taxon>
        <taxon>Streptosporangiales</taxon>
        <taxon>Nocardiopsidaceae</taxon>
        <taxon>Nocardiopsis</taxon>
    </lineage>
</organism>
<dbReference type="Pfam" id="PF15575">
    <property type="entry name" value="Imm49"/>
    <property type="match status" value="1"/>
</dbReference>
<accession>A0ABR9HMQ3</accession>
<dbReference type="Proteomes" id="UP000598217">
    <property type="component" value="Unassembled WGS sequence"/>
</dbReference>
<evidence type="ECO:0000313" key="2">
    <source>
        <dbReference type="Proteomes" id="UP000598217"/>
    </source>
</evidence>
<protein>
    <recommendedName>
        <fullName evidence="3">Immunity protein 49</fullName>
    </recommendedName>
</protein>
<evidence type="ECO:0008006" key="3">
    <source>
        <dbReference type="Google" id="ProtNLM"/>
    </source>
</evidence>
<name>A0ABR9HMQ3_9ACTN</name>
<dbReference type="InterPro" id="IPR029074">
    <property type="entry name" value="Imm49"/>
</dbReference>